<dbReference type="GO" id="GO:0003827">
    <property type="term" value="F:alpha-1,3-mannosylglycoprotein 2-beta-N-acetylglucosaminyltransferase activity"/>
    <property type="evidence" value="ECO:0007669"/>
    <property type="project" value="UniProtKB-UniRule"/>
</dbReference>
<evidence type="ECO:0000256" key="10">
    <source>
        <dbReference type="ARBA" id="ARBA00023034"/>
    </source>
</evidence>
<dbReference type="GO" id="GO:0030145">
    <property type="term" value="F:manganese ion binding"/>
    <property type="evidence" value="ECO:0007669"/>
    <property type="project" value="UniProtKB-UniRule"/>
</dbReference>
<dbReference type="Proteomes" id="UP000887572">
    <property type="component" value="Unplaced"/>
</dbReference>
<evidence type="ECO:0000256" key="16">
    <source>
        <dbReference type="ARBA" id="ARBA00049421"/>
    </source>
</evidence>
<evidence type="ECO:0000256" key="11">
    <source>
        <dbReference type="ARBA" id="ARBA00023136"/>
    </source>
</evidence>
<keyword evidence="4 17" id="KW-0328">Glycosyltransferase</keyword>
<accession>A0A914H3Z4</accession>
<evidence type="ECO:0000256" key="2">
    <source>
        <dbReference type="ARBA" id="ARBA00004922"/>
    </source>
</evidence>
<dbReference type="PANTHER" id="PTHR10468:SF3">
    <property type="entry name" value="ALPHA-1,3-MANNOSYL-GLYCOPROTEIN 2-BETA-N-ACETYLGLUCOSAMINYLTRANSFERASE"/>
    <property type="match status" value="1"/>
</dbReference>
<dbReference type="AlphaFoldDB" id="A0A914H3Z4"/>
<protein>
    <recommendedName>
        <fullName evidence="14 17">Alpha-1,3-mannosyl-glycoprotein 2-beta-N-acetylglucosaminyltransferase</fullName>
        <shortName evidence="17">GNT-I</shortName>
        <shortName evidence="17">GlcNAc-T I</shortName>
        <ecNumber evidence="14 17">2.4.1.101</ecNumber>
    </recommendedName>
    <alternativeName>
        <fullName evidence="15 17">N-glycosyl-oligosaccharide-glycoprotein N-acetylglucosaminyltransferase I</fullName>
    </alternativeName>
</protein>
<organism evidence="18 19">
    <name type="scientific">Globodera rostochiensis</name>
    <name type="common">Golden nematode worm</name>
    <name type="synonym">Heterodera rostochiensis</name>
    <dbReference type="NCBI Taxonomy" id="31243"/>
    <lineage>
        <taxon>Eukaryota</taxon>
        <taxon>Metazoa</taxon>
        <taxon>Ecdysozoa</taxon>
        <taxon>Nematoda</taxon>
        <taxon>Chromadorea</taxon>
        <taxon>Rhabditida</taxon>
        <taxon>Tylenchina</taxon>
        <taxon>Tylenchomorpha</taxon>
        <taxon>Tylenchoidea</taxon>
        <taxon>Heteroderidae</taxon>
        <taxon>Heteroderinae</taxon>
        <taxon>Globodera</taxon>
    </lineage>
</organism>
<keyword evidence="6" id="KW-0812">Transmembrane</keyword>
<comment type="cofactor">
    <cofactor evidence="17">
        <name>Mn(2+)</name>
        <dbReference type="ChEBI" id="CHEBI:29035"/>
    </cofactor>
    <text evidence="17">The cofactor is mostly bound to the substrate.</text>
</comment>
<reference evidence="19" key="1">
    <citation type="submission" date="2022-11" db="UniProtKB">
        <authorList>
            <consortium name="WormBaseParasite"/>
        </authorList>
    </citation>
    <scope>IDENTIFICATION</scope>
</reference>
<proteinExistence type="inferred from homology"/>
<keyword evidence="18" id="KW-1185">Reference proteome</keyword>
<comment type="subcellular location">
    <subcellularLocation>
        <location evidence="1 17">Golgi apparatus membrane</location>
        <topology evidence="1 17">Single-pass type II membrane protein</topology>
    </subcellularLocation>
</comment>
<sequence length="503" mass="57894">MRLKRMYSFMFILALLSFSFMSFLLVAKMKQSKPVEYGHDAIIIMDKKSKVETNETTASELLGDCEIPVLVIAAKRAKAIENHLNQLIKLRPSSAQFPIIVSQDGNDLSVTDAIEKFVQTAENVQLIRHNHSTDFTKTGAYVRISQHYKFALSQVFIEMGFKVAIVTEDDLDIADDFFSYFSALRHLLFEDPTIWCVSAWNDNGNPSIIDWTNGQDKLWRTDFFPGLGWMLAAETWRELAEKWPDAYWDDWLRRPDIRKNRVCIRPEQSRTLHNLQVAGKGSSGALFKGFLSSIRLPEKRIDFGQMNVAFLHKSAFDRWLSAELSSSIEIPLQIVLQNSIGNLSILLESKERKKSLSVIYKDPREFRQLSKKFNLMADIRSGMARTAYYGVVPFYQEGIQLFAVHKSLDWAKDFEQIFGFCRDFLCADKVDGQMQSVRPENARMVYDKGLDETAGGMAADDRFLITMITAWCDLSQSDLKLIYVWTRSCSDHHLFRWIQHSLC</sequence>
<comment type="similarity">
    <text evidence="3 17">Belongs to the glycosyltransferase 13 family.</text>
</comment>
<dbReference type="GO" id="GO:0006487">
    <property type="term" value="P:protein N-linked glycosylation"/>
    <property type="evidence" value="ECO:0007669"/>
    <property type="project" value="TreeGrafter"/>
</dbReference>
<comment type="function">
    <text evidence="13 17">Initiates complex N-linked carbohydrate formation. Essential for the conversion of high-mannose to hybrid and complex N-glycans.</text>
</comment>
<evidence type="ECO:0000256" key="1">
    <source>
        <dbReference type="ARBA" id="ARBA00004323"/>
    </source>
</evidence>
<comment type="pathway">
    <text evidence="2 17">Protein modification; protein glycosylation.</text>
</comment>
<evidence type="ECO:0000256" key="13">
    <source>
        <dbReference type="ARBA" id="ARBA00037706"/>
    </source>
</evidence>
<dbReference type="FunFam" id="3.90.550.10:FF:000252">
    <property type="entry name" value="Protein O-linked-mannose beta-1,2-N-acetylglucosaminyltransferase 1"/>
    <property type="match status" value="1"/>
</dbReference>
<keyword evidence="7 17" id="KW-0479">Metal-binding</keyword>
<keyword evidence="10 17" id="KW-0333">Golgi apparatus</keyword>
<evidence type="ECO:0000256" key="15">
    <source>
        <dbReference type="ARBA" id="ARBA00041712"/>
    </source>
</evidence>
<keyword evidence="12 17" id="KW-0464">Manganese</keyword>
<evidence type="ECO:0000256" key="14">
    <source>
        <dbReference type="ARBA" id="ARBA00038949"/>
    </source>
</evidence>
<evidence type="ECO:0000256" key="3">
    <source>
        <dbReference type="ARBA" id="ARBA00006492"/>
    </source>
</evidence>
<keyword evidence="11" id="KW-0472">Membrane</keyword>
<evidence type="ECO:0000256" key="12">
    <source>
        <dbReference type="ARBA" id="ARBA00023211"/>
    </source>
</evidence>
<evidence type="ECO:0000256" key="7">
    <source>
        <dbReference type="ARBA" id="ARBA00022723"/>
    </source>
</evidence>
<dbReference type="SUPFAM" id="SSF53448">
    <property type="entry name" value="Nucleotide-diphospho-sugar transferases"/>
    <property type="match status" value="1"/>
</dbReference>
<dbReference type="InterPro" id="IPR052261">
    <property type="entry name" value="Glycosyltransferase_13"/>
</dbReference>
<dbReference type="InterPro" id="IPR029044">
    <property type="entry name" value="Nucleotide-diphossugar_trans"/>
</dbReference>
<keyword evidence="8 17" id="KW-0735">Signal-anchor</keyword>
<dbReference type="Pfam" id="PF03071">
    <property type="entry name" value="GNT-I"/>
    <property type="match status" value="1"/>
</dbReference>
<keyword evidence="5" id="KW-0808">Transferase</keyword>
<comment type="catalytic activity">
    <reaction evidence="16 17">
        <text>N(4)-(alpha-D-Man-(1-&gt;3)-[alpha-D-Man-(1-&gt;3)-[alpha-D-Man-(1-&gt;6)]-alpha-D-Man-(1-&gt;6)]-beta-D-Man-(1-&gt;4)-beta-D-GlcNAc-(1-&gt;4)-beta-D-GlcNAc)-L-asparaginyl-[protein] (N-glucan mannose isomer 5A1,2) + UDP-N-acetyl-alpha-D-glucosamine = N(4)-{beta-D-GlcNAc-(1-&gt;2)-alpha-D-Man-(1-&gt;3)-[alpha-D-Man-(1-&gt;3)-[alpha-D-Man-(1-&gt;6)]-alpha-D-Man-(1-&gt;6)]-beta-D-Man-(1-&gt;4)-beta-D-GlcNAc-(1-&gt;4)-beta-D-GlcNAc}-L-asparaginyl-[protein] + UDP + H(+)</text>
        <dbReference type="Rhea" id="RHEA:11456"/>
        <dbReference type="Rhea" id="RHEA-COMP:14367"/>
        <dbReference type="Rhea" id="RHEA-COMP:14368"/>
        <dbReference type="ChEBI" id="CHEBI:15378"/>
        <dbReference type="ChEBI" id="CHEBI:57705"/>
        <dbReference type="ChEBI" id="CHEBI:58223"/>
        <dbReference type="ChEBI" id="CHEBI:59087"/>
        <dbReference type="ChEBI" id="CHEBI:60625"/>
        <dbReference type="EC" id="2.4.1.101"/>
    </reaction>
</comment>
<evidence type="ECO:0000256" key="4">
    <source>
        <dbReference type="ARBA" id="ARBA00022676"/>
    </source>
</evidence>
<evidence type="ECO:0000256" key="5">
    <source>
        <dbReference type="ARBA" id="ARBA00022679"/>
    </source>
</evidence>
<dbReference type="EC" id="2.4.1.101" evidence="14 17"/>
<evidence type="ECO:0000256" key="9">
    <source>
        <dbReference type="ARBA" id="ARBA00022989"/>
    </source>
</evidence>
<dbReference type="Gene3D" id="3.10.180.20">
    <property type="entry name" value="N-Acetylglucosaminyltransferase I, Domain 2"/>
    <property type="match status" value="1"/>
</dbReference>
<dbReference type="Gene3D" id="3.90.550.10">
    <property type="entry name" value="Spore Coat Polysaccharide Biosynthesis Protein SpsA, Chain A"/>
    <property type="match status" value="1"/>
</dbReference>
<dbReference type="GO" id="GO:0000139">
    <property type="term" value="C:Golgi membrane"/>
    <property type="evidence" value="ECO:0007669"/>
    <property type="project" value="UniProtKB-SubCell"/>
</dbReference>
<dbReference type="WBParaSite" id="Gr19_v10_g13775.t1">
    <property type="protein sequence ID" value="Gr19_v10_g13775.t1"/>
    <property type="gene ID" value="Gr19_v10_g13775"/>
</dbReference>
<evidence type="ECO:0000256" key="6">
    <source>
        <dbReference type="ARBA" id="ARBA00022692"/>
    </source>
</evidence>
<dbReference type="InterPro" id="IPR004139">
    <property type="entry name" value="Glyco_trans_13"/>
</dbReference>
<name>A0A914H3Z4_GLORO</name>
<keyword evidence="9" id="KW-1133">Transmembrane helix</keyword>
<evidence type="ECO:0000313" key="18">
    <source>
        <dbReference type="Proteomes" id="UP000887572"/>
    </source>
</evidence>
<evidence type="ECO:0000313" key="19">
    <source>
        <dbReference type="WBParaSite" id="Gr19_v10_g13775.t1"/>
    </source>
</evidence>
<evidence type="ECO:0000256" key="8">
    <source>
        <dbReference type="ARBA" id="ARBA00022968"/>
    </source>
</evidence>
<evidence type="ECO:0000256" key="17">
    <source>
        <dbReference type="RuleBase" id="RU368119"/>
    </source>
</evidence>
<dbReference type="PANTHER" id="PTHR10468">
    <property type="entry name" value="PROTEIN O-LINKED-MANNOSE BETA-1,2-N-ACETYLGLUCOSAMINYLTRANSFERASE 1/ALPHA-1,3-MANNOSYL-GLYCOPROTEIN 2-BETA-N-ACETYLGLUCOSAMINYLTRANSFERASE"/>
    <property type="match status" value="1"/>
</dbReference>